<dbReference type="EMBL" id="JANBPU010000052">
    <property type="protein sequence ID" value="KAJ1918153.1"/>
    <property type="molecule type" value="Genomic_DNA"/>
</dbReference>
<organism evidence="3 4">
    <name type="scientific">Mycoemilia scoparia</name>
    <dbReference type="NCBI Taxonomy" id="417184"/>
    <lineage>
        <taxon>Eukaryota</taxon>
        <taxon>Fungi</taxon>
        <taxon>Fungi incertae sedis</taxon>
        <taxon>Zoopagomycota</taxon>
        <taxon>Kickxellomycotina</taxon>
        <taxon>Kickxellomycetes</taxon>
        <taxon>Kickxellales</taxon>
        <taxon>Kickxellaceae</taxon>
        <taxon>Mycoemilia</taxon>
    </lineage>
</organism>
<evidence type="ECO:0000256" key="1">
    <source>
        <dbReference type="SAM" id="MobiDB-lite"/>
    </source>
</evidence>
<reference evidence="3" key="1">
    <citation type="submission" date="2022-07" db="EMBL/GenBank/DDBJ databases">
        <title>Phylogenomic reconstructions and comparative analyses of Kickxellomycotina fungi.</title>
        <authorList>
            <person name="Reynolds N.K."/>
            <person name="Stajich J.E."/>
            <person name="Barry K."/>
            <person name="Grigoriev I.V."/>
            <person name="Crous P."/>
            <person name="Smith M.E."/>
        </authorList>
    </citation>
    <scope>NUCLEOTIDE SEQUENCE</scope>
    <source>
        <strain evidence="3">NBRC 100468</strain>
    </source>
</reference>
<dbReference type="AlphaFoldDB" id="A0A9W8DNP3"/>
<proteinExistence type="predicted"/>
<sequence>MSRRILATHLELPPHNDVSTMGLMQKRTLKSPIYPSSCVVLVLDHPCTTVLATGNRNQTSTFATHSQQNNKYDDSELIRSIFGVEFDAQSKTFVRCKDPGKPVFDVQQHWFKVQHIEGPIYSHRDQKRKSSIHGTLVPVFGAPRPRPHPPQPQEDQSSSELPGDSRVRLDFYLEDADIARLVHKGNNLGVLCPIVHKPPENTNGGGTEQRHTATVLEYGSQSILFAVQTSDDTDDAEEEESSSDCGKANLSQLPAKKHHDGFFHFDKHVECPDLDAITPNIKHICLYGTVVLVSGNAPVETNGRVGDRYGLRIRNDKGQEADITLWDELGLAVAKMLPGQKVLIGNLVSELYKNKCFISGGLDKGTYIYNISTFTSIISSPDLRDIHYISTLSPNGATSSYCVKAVVVDVVVNTHPSHYNDAEAACLVRDRRDLVGATYLIRKHPNIGTHLYAENLISQNVDLKLARPYINALYSKPGFLLDNTCKHPVKLDVGNWKEYVTTSQRLKGPVDSFPFQCLSCRLEKIPGHDVVASYSLRFKIDDGSSHIVVESSTDSSMEIIGIPPSLFLSSAALDSQLDALYRVVGCEFLFGLESLSNIVKATNKSSKSKIDYRIDTALQASNPSSGIVRLLPGSPKK</sequence>
<gene>
    <name evidence="3" type="ORF">H4219_002794</name>
</gene>
<dbReference type="InterPro" id="IPR035203">
    <property type="entry name" value="Cdc24_OB3"/>
</dbReference>
<dbReference type="OrthoDB" id="10265890at2759"/>
<name>A0A9W8DNP3_9FUNG</name>
<evidence type="ECO:0000313" key="4">
    <source>
        <dbReference type="Proteomes" id="UP001150538"/>
    </source>
</evidence>
<evidence type="ECO:0000259" key="2">
    <source>
        <dbReference type="Pfam" id="PF17244"/>
    </source>
</evidence>
<dbReference type="Pfam" id="PF17244">
    <property type="entry name" value="CDC24_OB3"/>
    <property type="match status" value="1"/>
</dbReference>
<keyword evidence="4" id="KW-1185">Reference proteome</keyword>
<protein>
    <recommendedName>
        <fullName evidence="2">Cell division control protein 24 OB domain-containing protein</fullName>
    </recommendedName>
</protein>
<feature type="region of interest" description="Disordered" evidence="1">
    <location>
        <begin position="137"/>
        <end position="164"/>
    </location>
</feature>
<feature type="domain" description="Cell division control protein 24 OB" evidence="2">
    <location>
        <begin position="280"/>
        <end position="578"/>
    </location>
</feature>
<comment type="caution">
    <text evidence="3">The sequence shown here is derived from an EMBL/GenBank/DDBJ whole genome shotgun (WGS) entry which is preliminary data.</text>
</comment>
<evidence type="ECO:0000313" key="3">
    <source>
        <dbReference type="EMBL" id="KAJ1918153.1"/>
    </source>
</evidence>
<dbReference type="Proteomes" id="UP001150538">
    <property type="component" value="Unassembled WGS sequence"/>
</dbReference>
<accession>A0A9W8DNP3</accession>